<dbReference type="RefSeq" id="WP_013554945.1">
    <property type="nucleotide sequence ID" value="NC_014935.1"/>
</dbReference>
<feature type="domain" description="Peptidase S9 prolyl oligopeptidase catalytic" evidence="1">
    <location>
        <begin position="150"/>
        <end position="224"/>
    </location>
</feature>
<dbReference type="STRING" id="749222.Nitsa_2018"/>
<dbReference type="OrthoDB" id="9955at2"/>
<dbReference type="HOGENOM" id="CLU_039051_1_0_7"/>
<dbReference type="AlphaFoldDB" id="E6X2X7"/>
<dbReference type="eggNOG" id="COG1506">
    <property type="taxonomic scope" value="Bacteria"/>
</dbReference>
<protein>
    <recommendedName>
        <fullName evidence="1">Peptidase S9 prolyl oligopeptidase catalytic domain-containing protein</fullName>
    </recommendedName>
</protein>
<dbReference type="GO" id="GO:0008236">
    <property type="term" value="F:serine-type peptidase activity"/>
    <property type="evidence" value="ECO:0007669"/>
    <property type="project" value="InterPro"/>
</dbReference>
<dbReference type="PANTHER" id="PTHR34853:SF1">
    <property type="entry name" value="LIPASE 5"/>
    <property type="match status" value="1"/>
</dbReference>
<dbReference type="GO" id="GO:0006508">
    <property type="term" value="P:proteolysis"/>
    <property type="evidence" value="ECO:0007669"/>
    <property type="project" value="InterPro"/>
</dbReference>
<accession>E6X2X7</accession>
<name>E6X2X7_NITSE</name>
<evidence type="ECO:0000259" key="1">
    <source>
        <dbReference type="Pfam" id="PF00326"/>
    </source>
</evidence>
<dbReference type="SUPFAM" id="SSF53474">
    <property type="entry name" value="alpha/beta-Hydrolases"/>
    <property type="match status" value="1"/>
</dbReference>
<dbReference type="PANTHER" id="PTHR34853">
    <property type="match status" value="1"/>
</dbReference>
<dbReference type="InterPro" id="IPR005152">
    <property type="entry name" value="Lipase_secreted"/>
</dbReference>
<dbReference type="Pfam" id="PF00326">
    <property type="entry name" value="Peptidase_S9"/>
    <property type="match status" value="1"/>
</dbReference>
<gene>
    <name evidence="2" type="ordered locus">Nitsa_2018</name>
</gene>
<dbReference type="InterPro" id="IPR029058">
    <property type="entry name" value="AB_hydrolase_fold"/>
</dbReference>
<dbReference type="Proteomes" id="UP000008633">
    <property type="component" value="Chromosome"/>
</dbReference>
<sequence>MKGWRIWIAIAGIAWLLNGCGGGSEPLETAKVQGGEVLVDLPANALRQVLIKKGTPGVDENSTLFGYRAYRIEYETVDEDGLPVKASGLMVVPTEEGTTPADARKLAFMKSKGLSLVSDSHGTIFADKEAPTAVAEATMEPVGSPVILTSMAGFVTLQADYIGYGSSANHYHPYLLKNSSAAATEDFIEAARNFAKKNGFPLNGQLYVTGYSEGGYVAMAALQKLEADGERVVYAAPMAGPYMLDQMAKGVLSSDTLPIPSFMADTAYAYALSYHQPVTSLVKELYASKLPTLFDGRYSRPEIDKQLTHVTRDLFTDEAITQVLDENRSFWFYGALLRNSTAYWAPQTTVRLVHCMGDDVVPYQISSATADVMSNTFHARDVSVVPVEVAITGDPGTALRYGHVECAPYAYGVVAQMFSQVRRATVGY</sequence>
<proteinExistence type="predicted"/>
<evidence type="ECO:0000313" key="2">
    <source>
        <dbReference type="EMBL" id="ADV47260.1"/>
    </source>
</evidence>
<reference evidence="2 3" key="1">
    <citation type="journal article" date="2011" name="Stand. Genomic Sci.">
        <title>Complete genome sequence of Nitratifractor salsuginis type strain (E9I37-1).</title>
        <authorList>
            <person name="Anderson I."/>
            <person name="Sikorski J."/>
            <person name="Zeytun A."/>
            <person name="Nolan M."/>
            <person name="Lapidus A."/>
            <person name="Lucas S."/>
            <person name="Hammon N."/>
            <person name="Deshpande S."/>
            <person name="Cheng J.F."/>
            <person name="Tapia R."/>
            <person name="Han C."/>
            <person name="Goodwin L."/>
            <person name="Pitluck S."/>
            <person name="Liolios K."/>
            <person name="Pagani I."/>
            <person name="Ivanova N."/>
            <person name="Huntemann M."/>
            <person name="Mavromatis K."/>
            <person name="Ovchinikova G."/>
            <person name="Pati A."/>
            <person name="Chen A."/>
            <person name="Palaniappan K."/>
            <person name="Land M."/>
            <person name="Hauser L."/>
            <person name="Brambilla E.M."/>
            <person name="Ngatchou-Djao O.D."/>
            <person name="Rohde M."/>
            <person name="Tindall B.J."/>
            <person name="Goker M."/>
            <person name="Detter J.C."/>
            <person name="Woyke T."/>
            <person name="Bristow J."/>
            <person name="Eisen J.A."/>
            <person name="Markowitz V."/>
            <person name="Hugenholtz P."/>
            <person name="Klenk H.P."/>
            <person name="Kyrpides N.C."/>
        </authorList>
    </citation>
    <scope>NUCLEOTIDE SEQUENCE [LARGE SCALE GENOMIC DNA]</scope>
    <source>
        <strain evidence="3">DSM 16511 / JCM 12458 / E9I37-1</strain>
    </source>
</reference>
<keyword evidence="3" id="KW-1185">Reference proteome</keyword>
<dbReference type="Gene3D" id="3.40.50.1820">
    <property type="entry name" value="alpha/beta hydrolase"/>
    <property type="match status" value="1"/>
</dbReference>
<dbReference type="KEGG" id="nsa:Nitsa_2018"/>
<dbReference type="GO" id="GO:0004806">
    <property type="term" value="F:triacylglycerol lipase activity"/>
    <property type="evidence" value="ECO:0007669"/>
    <property type="project" value="InterPro"/>
</dbReference>
<dbReference type="EMBL" id="CP002452">
    <property type="protein sequence ID" value="ADV47260.1"/>
    <property type="molecule type" value="Genomic_DNA"/>
</dbReference>
<organism evidence="2 3">
    <name type="scientific">Nitratifractor salsuginis (strain DSM 16511 / JCM 12458 / E9I37-1)</name>
    <dbReference type="NCBI Taxonomy" id="749222"/>
    <lineage>
        <taxon>Bacteria</taxon>
        <taxon>Pseudomonadati</taxon>
        <taxon>Campylobacterota</taxon>
        <taxon>Epsilonproteobacteria</taxon>
        <taxon>Campylobacterales</taxon>
        <taxon>Sulfurovaceae</taxon>
        <taxon>Nitratifractor</taxon>
    </lineage>
</organism>
<dbReference type="PIRSF" id="PIRSF029171">
    <property type="entry name" value="Esterase_LipA"/>
    <property type="match status" value="1"/>
</dbReference>
<dbReference type="InterPro" id="IPR001375">
    <property type="entry name" value="Peptidase_S9_cat"/>
</dbReference>
<reference evidence="3" key="2">
    <citation type="submission" date="2011-01" db="EMBL/GenBank/DDBJ databases">
        <title>The complete genome of Nitratifractor salsuginis DSM 16511.</title>
        <authorList>
            <consortium name="US DOE Joint Genome Institute (JGI-PGF)"/>
            <person name="Lucas S."/>
            <person name="Copeland A."/>
            <person name="Lapidus A."/>
            <person name="Bruce D."/>
            <person name="Goodwin L."/>
            <person name="Pitluck S."/>
            <person name="Kyrpides N."/>
            <person name="Mavromatis K."/>
            <person name="Ivanova N."/>
            <person name="Mikhailova N."/>
            <person name="Zeytun A."/>
            <person name="Detter J.C."/>
            <person name="Tapia R."/>
            <person name="Han C."/>
            <person name="Land M."/>
            <person name="Hauser L."/>
            <person name="Markowitz V."/>
            <person name="Cheng J.-F."/>
            <person name="Hugenholtz P."/>
            <person name="Woyke T."/>
            <person name="Wu D."/>
            <person name="Tindall B."/>
            <person name="Schuetze A."/>
            <person name="Brambilla E."/>
            <person name="Klenk H.-P."/>
            <person name="Eisen J.A."/>
        </authorList>
    </citation>
    <scope>NUCLEOTIDE SEQUENCE [LARGE SCALE GENOMIC DNA]</scope>
    <source>
        <strain evidence="3">DSM 16511 / JCM 12458 / E9I37-1</strain>
    </source>
</reference>
<evidence type="ECO:0000313" key="3">
    <source>
        <dbReference type="Proteomes" id="UP000008633"/>
    </source>
</evidence>
<dbReference type="Gene3D" id="1.10.260.160">
    <property type="match status" value="1"/>
</dbReference>
<dbReference type="GO" id="GO:0016042">
    <property type="term" value="P:lipid catabolic process"/>
    <property type="evidence" value="ECO:0007669"/>
    <property type="project" value="InterPro"/>
</dbReference>